<comment type="caution">
    <text evidence="25">The sequence shown here is derived from an EMBL/GenBank/DDBJ whole genome shotgun (WGS) entry which is preliminary data.</text>
</comment>
<dbReference type="InterPro" id="IPR018490">
    <property type="entry name" value="cNMP-bd_dom_sf"/>
</dbReference>
<organism evidence="25 26">
    <name type="scientific">Stentor coeruleus</name>
    <dbReference type="NCBI Taxonomy" id="5963"/>
    <lineage>
        <taxon>Eukaryota</taxon>
        <taxon>Sar</taxon>
        <taxon>Alveolata</taxon>
        <taxon>Ciliophora</taxon>
        <taxon>Postciliodesmatophora</taxon>
        <taxon>Heterotrichea</taxon>
        <taxon>Heterotrichida</taxon>
        <taxon>Stentoridae</taxon>
        <taxon>Stentor</taxon>
    </lineage>
</organism>
<evidence type="ECO:0000256" key="7">
    <source>
        <dbReference type="ARBA" id="ARBA00022527"/>
    </source>
</evidence>
<dbReference type="PANTHER" id="PTHR24353:SF37">
    <property type="entry name" value="CAMP-DEPENDENT PROTEIN KINASE CATALYTIC SUBUNIT PRKX"/>
    <property type="match status" value="1"/>
</dbReference>
<dbReference type="PRINTS" id="PR00103">
    <property type="entry name" value="CAMPKINASE"/>
</dbReference>
<evidence type="ECO:0000256" key="17">
    <source>
        <dbReference type="ARBA" id="ARBA00024113"/>
    </source>
</evidence>
<dbReference type="InterPro" id="IPR000595">
    <property type="entry name" value="cNMP-bd_dom"/>
</dbReference>
<evidence type="ECO:0000256" key="18">
    <source>
        <dbReference type="ARBA" id="ARBA00047298"/>
    </source>
</evidence>
<comment type="subcellular location">
    <subcellularLocation>
        <location evidence="2">Endomembrane system</location>
    </subcellularLocation>
</comment>
<dbReference type="GO" id="GO:0046872">
    <property type="term" value="F:metal ion binding"/>
    <property type="evidence" value="ECO:0007669"/>
    <property type="project" value="UniProtKB-KW"/>
</dbReference>
<dbReference type="GO" id="GO:0005524">
    <property type="term" value="F:ATP binding"/>
    <property type="evidence" value="ECO:0007669"/>
    <property type="project" value="UniProtKB-UniRule"/>
</dbReference>
<evidence type="ECO:0000256" key="20">
    <source>
        <dbReference type="PROSITE-ProRule" id="PRU10141"/>
    </source>
</evidence>
<dbReference type="GO" id="GO:0030553">
    <property type="term" value="F:cGMP binding"/>
    <property type="evidence" value="ECO:0007669"/>
    <property type="project" value="UniProtKB-KW"/>
</dbReference>
<comment type="subunit">
    <text evidence="4">Monomer.</text>
</comment>
<evidence type="ECO:0000256" key="8">
    <source>
        <dbReference type="ARBA" id="ARBA00022535"/>
    </source>
</evidence>
<dbReference type="FunFam" id="1.10.510.10:FF:000571">
    <property type="entry name" value="Maternal embryonic leucine zipper kinase"/>
    <property type="match status" value="1"/>
</dbReference>
<dbReference type="SMART" id="SM00100">
    <property type="entry name" value="cNMP"/>
    <property type="match status" value="3"/>
</dbReference>
<dbReference type="PROSITE" id="PS50011">
    <property type="entry name" value="PROTEIN_KINASE_DOM"/>
    <property type="match status" value="1"/>
</dbReference>
<keyword evidence="26" id="KW-1185">Reference proteome</keyword>
<evidence type="ECO:0000256" key="14">
    <source>
        <dbReference type="ARBA" id="ARBA00022842"/>
    </source>
</evidence>
<evidence type="ECO:0000256" key="6">
    <source>
        <dbReference type="ARBA" id="ARBA00022490"/>
    </source>
</evidence>
<comment type="similarity">
    <text evidence="3">Belongs to the protein kinase superfamily. AGC Ser/Thr protein kinase family. cGMP subfamily.</text>
</comment>
<evidence type="ECO:0000256" key="10">
    <source>
        <dbReference type="ARBA" id="ARBA00022723"/>
    </source>
</evidence>
<name>A0A1R2BT48_9CILI</name>
<feature type="domain" description="Protein kinase" evidence="21">
    <location>
        <begin position="580"/>
        <end position="835"/>
    </location>
</feature>
<keyword evidence="7" id="KW-0723">Serine/threonine-protein kinase</keyword>
<feature type="binding site" evidence="20">
    <location>
        <position position="609"/>
    </location>
    <ligand>
        <name>ATP</name>
        <dbReference type="ChEBI" id="CHEBI:30616"/>
    </ligand>
</feature>
<dbReference type="PROSITE" id="PS00108">
    <property type="entry name" value="PROTEIN_KINASE_ST"/>
    <property type="match status" value="1"/>
</dbReference>
<keyword evidence="6" id="KW-0963">Cytoplasm</keyword>
<keyword evidence="8" id="KW-0140">cGMP</keyword>
<evidence type="ECO:0000256" key="5">
    <source>
        <dbReference type="ARBA" id="ARBA00012428"/>
    </source>
</evidence>
<dbReference type="InterPro" id="IPR017441">
    <property type="entry name" value="Protein_kinase_ATP_BS"/>
</dbReference>
<evidence type="ECO:0000256" key="15">
    <source>
        <dbReference type="ARBA" id="ARBA00022992"/>
    </source>
</evidence>
<dbReference type="PROSITE" id="PS51285">
    <property type="entry name" value="AGC_KINASE_CTER"/>
    <property type="match status" value="1"/>
</dbReference>
<evidence type="ECO:0000256" key="1">
    <source>
        <dbReference type="ARBA" id="ARBA00001946"/>
    </source>
</evidence>
<evidence type="ECO:0000313" key="24">
    <source>
        <dbReference type="EMBL" id="OMJ74487.1"/>
    </source>
</evidence>
<dbReference type="OrthoDB" id="100546at2759"/>
<evidence type="ECO:0000259" key="21">
    <source>
        <dbReference type="PROSITE" id="PS50011"/>
    </source>
</evidence>
<keyword evidence="14" id="KW-0460">Magnesium</keyword>
<dbReference type="AlphaFoldDB" id="A0A1R2BT48"/>
<feature type="domain" description="Cyclic nucleotide-binding" evidence="22">
    <location>
        <begin position="87"/>
        <end position="202"/>
    </location>
</feature>
<comment type="catalytic activity">
    <reaction evidence="19">
        <text>L-seryl-[protein] + ATP = O-phospho-L-seryl-[protein] + ADP + H(+)</text>
        <dbReference type="Rhea" id="RHEA:17989"/>
        <dbReference type="Rhea" id="RHEA-COMP:9863"/>
        <dbReference type="Rhea" id="RHEA-COMP:11604"/>
        <dbReference type="ChEBI" id="CHEBI:15378"/>
        <dbReference type="ChEBI" id="CHEBI:29999"/>
        <dbReference type="ChEBI" id="CHEBI:30616"/>
        <dbReference type="ChEBI" id="CHEBI:83421"/>
        <dbReference type="ChEBI" id="CHEBI:456216"/>
        <dbReference type="EC" id="2.7.11.12"/>
    </reaction>
</comment>
<keyword evidence="10" id="KW-0479">Metal-binding</keyword>
<dbReference type="PROSITE" id="PS00107">
    <property type="entry name" value="PROTEIN_KINASE_ATP"/>
    <property type="match status" value="1"/>
</dbReference>
<dbReference type="EMBL" id="MPUH01000444">
    <property type="protein sequence ID" value="OMJ79992.1"/>
    <property type="molecule type" value="Genomic_DNA"/>
</dbReference>
<feature type="domain" description="Cyclic nucleotide-binding" evidence="22">
    <location>
        <begin position="205"/>
        <end position="306"/>
    </location>
</feature>
<keyword evidence="15" id="KW-0142">cGMP-binding</keyword>
<dbReference type="EMBL" id="MPUH01000747">
    <property type="protein sequence ID" value="OMJ74487.1"/>
    <property type="molecule type" value="Genomic_DNA"/>
</dbReference>
<dbReference type="InterPro" id="IPR000961">
    <property type="entry name" value="AGC-kinase_C"/>
</dbReference>
<dbReference type="PROSITE" id="PS00889">
    <property type="entry name" value="CNMP_BINDING_2"/>
    <property type="match status" value="2"/>
</dbReference>
<dbReference type="InterPro" id="IPR018488">
    <property type="entry name" value="cNMP-bd_CS"/>
</dbReference>
<dbReference type="Pfam" id="PF00027">
    <property type="entry name" value="cNMP_binding"/>
    <property type="match status" value="3"/>
</dbReference>
<evidence type="ECO:0000256" key="3">
    <source>
        <dbReference type="ARBA" id="ARBA00006352"/>
    </source>
</evidence>
<proteinExistence type="inferred from homology"/>
<protein>
    <recommendedName>
        <fullName evidence="17">cGMP-dependent protein kinase</fullName>
        <ecNumber evidence="5">2.7.11.12</ecNumber>
    </recommendedName>
</protein>
<dbReference type="Gene3D" id="1.10.510.10">
    <property type="entry name" value="Transferase(Phosphotransferase) domain 1"/>
    <property type="match status" value="1"/>
</dbReference>
<dbReference type="GO" id="GO:0004691">
    <property type="term" value="F:cAMP-dependent protein kinase activity"/>
    <property type="evidence" value="ECO:0007669"/>
    <property type="project" value="TreeGrafter"/>
</dbReference>
<evidence type="ECO:0000259" key="23">
    <source>
        <dbReference type="PROSITE" id="PS51285"/>
    </source>
</evidence>
<dbReference type="PANTHER" id="PTHR24353">
    <property type="entry name" value="CYCLIC NUCLEOTIDE-DEPENDENT PROTEIN KINASE"/>
    <property type="match status" value="1"/>
</dbReference>
<dbReference type="FunFam" id="3.30.200.20:FF:000042">
    <property type="entry name" value="Aurora kinase A"/>
    <property type="match status" value="1"/>
</dbReference>
<evidence type="ECO:0000256" key="13">
    <source>
        <dbReference type="ARBA" id="ARBA00022840"/>
    </source>
</evidence>
<dbReference type="GO" id="GO:0004692">
    <property type="term" value="F:cGMP-dependent protein kinase activity"/>
    <property type="evidence" value="ECO:0007669"/>
    <property type="project" value="UniProtKB-EC"/>
</dbReference>
<keyword evidence="9" id="KW-0808">Transferase</keyword>
<dbReference type="CDD" id="cd00038">
    <property type="entry name" value="CAP_ED"/>
    <property type="match status" value="3"/>
</dbReference>
<keyword evidence="16" id="KW-0472">Membrane</keyword>
<dbReference type="SMART" id="SM00220">
    <property type="entry name" value="S_TKc"/>
    <property type="match status" value="1"/>
</dbReference>
<dbReference type="InterPro" id="IPR014710">
    <property type="entry name" value="RmlC-like_jellyroll"/>
</dbReference>
<dbReference type="Gene3D" id="2.60.120.10">
    <property type="entry name" value="Jelly Rolls"/>
    <property type="match status" value="3"/>
</dbReference>
<feature type="domain" description="AGC-kinase C-terminal" evidence="23">
    <location>
        <begin position="836"/>
        <end position="904"/>
    </location>
</feature>
<dbReference type="GO" id="GO:0005952">
    <property type="term" value="C:cAMP-dependent protein kinase complex"/>
    <property type="evidence" value="ECO:0007669"/>
    <property type="project" value="TreeGrafter"/>
</dbReference>
<evidence type="ECO:0000256" key="2">
    <source>
        <dbReference type="ARBA" id="ARBA00004308"/>
    </source>
</evidence>
<dbReference type="PROSITE" id="PS00888">
    <property type="entry name" value="CNMP_BINDING_1"/>
    <property type="match status" value="1"/>
</dbReference>
<dbReference type="SUPFAM" id="SSF51206">
    <property type="entry name" value="cAMP-binding domain-like"/>
    <property type="match status" value="4"/>
</dbReference>
<accession>A0A1R2BT48</accession>
<feature type="domain" description="Cyclic nucleotide-binding" evidence="22">
    <location>
        <begin position="458"/>
        <end position="556"/>
    </location>
</feature>
<evidence type="ECO:0000256" key="4">
    <source>
        <dbReference type="ARBA" id="ARBA00011245"/>
    </source>
</evidence>
<dbReference type="InterPro" id="IPR011009">
    <property type="entry name" value="Kinase-like_dom_sf"/>
</dbReference>
<gene>
    <name evidence="25" type="ORF">SteCoe_19865</name>
    <name evidence="24" type="ORF">SteCoe_26563</name>
</gene>
<dbReference type="Pfam" id="PF00069">
    <property type="entry name" value="Pkinase"/>
    <property type="match status" value="1"/>
</dbReference>
<evidence type="ECO:0000256" key="16">
    <source>
        <dbReference type="ARBA" id="ARBA00023136"/>
    </source>
</evidence>
<dbReference type="Gene3D" id="3.30.200.20">
    <property type="entry name" value="Phosphorylase Kinase, domain 1"/>
    <property type="match status" value="1"/>
</dbReference>
<dbReference type="FunFam" id="2.60.120.10:FF:000068">
    <property type="entry name" value="cGMP-dependent protein kinase"/>
    <property type="match status" value="1"/>
</dbReference>
<comment type="catalytic activity">
    <reaction evidence="18">
        <text>L-threonyl-[protein] + ATP = O-phospho-L-threonyl-[protein] + ADP + H(+)</text>
        <dbReference type="Rhea" id="RHEA:46608"/>
        <dbReference type="Rhea" id="RHEA-COMP:11060"/>
        <dbReference type="Rhea" id="RHEA-COMP:11605"/>
        <dbReference type="ChEBI" id="CHEBI:15378"/>
        <dbReference type="ChEBI" id="CHEBI:30013"/>
        <dbReference type="ChEBI" id="CHEBI:30616"/>
        <dbReference type="ChEBI" id="CHEBI:61977"/>
        <dbReference type="ChEBI" id="CHEBI:456216"/>
        <dbReference type="EC" id="2.7.11.12"/>
    </reaction>
</comment>
<dbReference type="EC" id="2.7.11.12" evidence="5"/>
<sequence>MGSCMVSTSNPYTSSMAKGRVIKSASAKIPKSPEVSTRSKKKLKTHVVDNRKKSLDIVDAPSAVIENREKLPKDIKMIEKSLEKHFLFNNLTEVQKALVINHMELYTINHGDTIFKQKDPGNNFYVIATGKVEVIINDKRKNILKAGDSFGELALLHGTLRSATVRALEKTTLWSVDRQTFRKVVHSINLMHYNENKAFIENIPLFNLLTKDQQESLLTMFRVHKFTPDFKIVNDGDPGELFYVIKEGEVAVMKDGNEIRRMKKGDYFGEQALLYDCLRTATIVSLTNVTCLSLSGTALSTALGNSFQRIIYRNSLKIAMEKDEGLNKLTNEQKEKIIENMKVYTLSNDEKVFDKGSVVSKFLVIVVKGSLRYNNPKPIEEIRTSLEDLGQEFSLFQCLFSKEFTTKSELILESDIVSIGESHVGVISIEDFESSIGGELNTIIQHNNILSILKKIPLFSTMSQSDLKKIINALKLINYPQSEPIFTETSQNSFFFIVNSGELSIYKSTKLIQTLTSYNYFNERSLILPDSQNYTVIPKTESELWSLSRDSFLKIFDETVQAQLLSRIELQDDSIKIEDLVYIKTLGKGTFGNVFLTAHKSTHAFYAIKTVSRKKILAYQIHTNILLERKVLMNLDHPMIMKLVKTFKDNTRLYLLLEYVSGMDLFDVLRKLNILNEEESKFYAACFVNILDHLHSRDIIYRDLKPENIVIDCEGYPKLIDFGISKIVKGRTFTIVGTPHYMPPEVIEGKGYGTSADFWSLGIMIYEFLCAGVPFGDDEDEPYAIYEQVLAMRLIYPSWIDPRSHSRKIIEQLLNRNPVMRLGGCIENLRAHVWFSGINWEKLSVKQVKPPFLPEPEKLDREIHEALQRNSRIEEYIEKEEIKDYIKINEKSTFQEQEGWDEEF</sequence>
<comment type="cofactor">
    <cofactor evidence="1">
        <name>Mg(2+)</name>
        <dbReference type="ChEBI" id="CHEBI:18420"/>
    </cofactor>
</comment>
<keyword evidence="12" id="KW-0418">Kinase</keyword>
<evidence type="ECO:0000313" key="25">
    <source>
        <dbReference type="EMBL" id="OMJ79992.1"/>
    </source>
</evidence>
<keyword evidence="13 20" id="KW-0067">ATP-binding</keyword>
<evidence type="ECO:0000256" key="19">
    <source>
        <dbReference type="ARBA" id="ARBA00047462"/>
    </source>
</evidence>
<evidence type="ECO:0000259" key="22">
    <source>
        <dbReference type="PROSITE" id="PS50042"/>
    </source>
</evidence>
<evidence type="ECO:0000313" key="26">
    <source>
        <dbReference type="Proteomes" id="UP000187209"/>
    </source>
</evidence>
<dbReference type="InterPro" id="IPR000719">
    <property type="entry name" value="Prot_kinase_dom"/>
</dbReference>
<evidence type="ECO:0000256" key="12">
    <source>
        <dbReference type="ARBA" id="ARBA00022777"/>
    </source>
</evidence>
<dbReference type="GO" id="GO:0012505">
    <property type="term" value="C:endomembrane system"/>
    <property type="evidence" value="ECO:0007669"/>
    <property type="project" value="UniProtKB-SubCell"/>
</dbReference>
<evidence type="ECO:0000256" key="11">
    <source>
        <dbReference type="ARBA" id="ARBA00022741"/>
    </source>
</evidence>
<evidence type="ECO:0000256" key="9">
    <source>
        <dbReference type="ARBA" id="ARBA00022679"/>
    </source>
</evidence>
<reference evidence="25 26" key="1">
    <citation type="submission" date="2016-11" db="EMBL/GenBank/DDBJ databases">
        <title>The macronuclear genome of Stentor coeruleus: a giant cell with tiny introns.</title>
        <authorList>
            <person name="Slabodnick M."/>
            <person name="Ruby J.G."/>
            <person name="Reiff S.B."/>
            <person name="Swart E.C."/>
            <person name="Gosai S."/>
            <person name="Prabakaran S."/>
            <person name="Witkowska E."/>
            <person name="Larue G.E."/>
            <person name="Fisher S."/>
            <person name="Freeman R.M."/>
            <person name="Gunawardena J."/>
            <person name="Chu W."/>
            <person name="Stover N.A."/>
            <person name="Gregory B.D."/>
            <person name="Nowacki M."/>
            <person name="Derisi J."/>
            <person name="Roy S.W."/>
            <person name="Marshall W.F."/>
            <person name="Sood P."/>
        </authorList>
    </citation>
    <scope>NUCLEOTIDE SEQUENCE [LARGE SCALE GENOMIC DNA]</scope>
    <source>
        <strain evidence="25">WM001</strain>
    </source>
</reference>
<dbReference type="PROSITE" id="PS50042">
    <property type="entry name" value="CNMP_BINDING_3"/>
    <property type="match status" value="3"/>
</dbReference>
<keyword evidence="11 20" id="KW-0547">Nucleotide-binding</keyword>
<dbReference type="Proteomes" id="UP000187209">
    <property type="component" value="Unassembled WGS sequence"/>
</dbReference>
<dbReference type="InterPro" id="IPR008271">
    <property type="entry name" value="Ser/Thr_kinase_AS"/>
</dbReference>
<dbReference type="SUPFAM" id="SSF56112">
    <property type="entry name" value="Protein kinase-like (PK-like)"/>
    <property type="match status" value="1"/>
</dbReference>